<dbReference type="OrthoDB" id="4455544at2759"/>
<feature type="region of interest" description="Disordered" evidence="1">
    <location>
        <begin position="102"/>
        <end position="122"/>
    </location>
</feature>
<proteinExistence type="predicted"/>
<evidence type="ECO:0000313" key="3">
    <source>
        <dbReference type="Proteomes" id="UP000509510"/>
    </source>
</evidence>
<evidence type="ECO:0000256" key="1">
    <source>
        <dbReference type="SAM" id="MobiDB-lite"/>
    </source>
</evidence>
<dbReference type="KEGG" id="trg:TRUGW13939_01037"/>
<organism evidence="2 3">
    <name type="scientific">Talaromyces rugulosus</name>
    <name type="common">Penicillium rugulosum</name>
    <dbReference type="NCBI Taxonomy" id="121627"/>
    <lineage>
        <taxon>Eukaryota</taxon>
        <taxon>Fungi</taxon>
        <taxon>Dikarya</taxon>
        <taxon>Ascomycota</taxon>
        <taxon>Pezizomycotina</taxon>
        <taxon>Eurotiomycetes</taxon>
        <taxon>Eurotiomycetidae</taxon>
        <taxon>Eurotiales</taxon>
        <taxon>Trichocomaceae</taxon>
        <taxon>Talaromyces</taxon>
        <taxon>Talaromyces sect. Islandici</taxon>
    </lineage>
</organism>
<feature type="compositionally biased region" description="Basic and acidic residues" evidence="1">
    <location>
        <begin position="102"/>
        <end position="115"/>
    </location>
</feature>
<dbReference type="RefSeq" id="XP_035340136.1">
    <property type="nucleotide sequence ID" value="XM_035484243.1"/>
</dbReference>
<dbReference type="AlphaFoldDB" id="A0A7H8QJ35"/>
<name>A0A7H8QJ35_TALRU</name>
<gene>
    <name evidence="2" type="ORF">TRUGW13939_01037</name>
</gene>
<evidence type="ECO:0000313" key="2">
    <source>
        <dbReference type="EMBL" id="QKX53957.1"/>
    </source>
</evidence>
<protein>
    <submittedName>
        <fullName evidence="2">Uncharacterized protein</fullName>
    </submittedName>
</protein>
<keyword evidence="3" id="KW-1185">Reference proteome</keyword>
<accession>A0A7H8QJ35</accession>
<dbReference type="Proteomes" id="UP000509510">
    <property type="component" value="Chromosome I"/>
</dbReference>
<dbReference type="EMBL" id="CP055898">
    <property type="protein sequence ID" value="QKX53957.1"/>
    <property type="molecule type" value="Genomic_DNA"/>
</dbReference>
<sequence>MSRIQRLGLGAHPPKQDINPEPVLDAAWSLVGPGKGTLRESLEELYWEGVENELENIIHTLKVWQQPQFAGVTVPDEDDDFIHGFDTFVDQVSEEAREFANRYDKKQNNKNDEHTPGLPDYAKYSDTLQEAAIDRRAEYISSKIKSSVRETIDDILDLSRDEKRAWMLLQATVSLSHFDEKSMPLFQPMHCQRSGCNAIISGSMFTSHNPGEPGVICEDCYWKFYYGKESYSKKYKHCILPTAITPEVSRRICQCEGASGNETAPFPIDKNANHAKVAGNAAMQCDLLKLKDAIAQAKQTGFEQNERAEGGTFSRLLFKFASQRTQSIKSENIPDRQEASKLRNIRLRRSYKNSATLDPHKDFGIPTFLRKCAEKDPFGDIHMALRIGPLIIENGVSHSKNGALISLREMPVFHQRSDRETHTRRLAIAGSSGRNLWEQVCPARSARNYKVVMKQVVGAPFSSLLPRDPEIDIVHEILIASKGHPEKNDISRSTLKRVLEKVKVILQSRVAIYLDSITERLLSSETRIAWDALKNNCNAFCNSLISRRIFEPLVHGPKTLRGLEESEPLYLMSFVCPDEGYVQPVMRTEYDVPSGLTQEYMLRFFFGRNNEADIIDTCQEYWYDWGALGGPLYKYQDIFPWDCTEAYGRYPVCCGDCNLSKHIWAFPYDSWSMVSHHLARDRHMYAPNTLPQDTSATSPYSHLTSEAWMRNRLQVLSASAILCRAAAAMSKTAAFHATTAWLHSSGPESGSRLLALHPSLARVKLGGIHRAQPFSHYFEAGQSDQYFLAEWALFSRAEQIKDYERMRNERMKLTELKHLRASESVGTGLTYFGQRRGRDFRYIIKEDTAISYTDAGFTSHAAGAVPGGCLWE</sequence>
<reference evidence="3" key="1">
    <citation type="submission" date="2020-06" db="EMBL/GenBank/DDBJ databases">
        <title>A chromosome-scale genome assembly of Talaromyces rugulosus W13939.</title>
        <authorList>
            <person name="Wang B."/>
            <person name="Guo L."/>
            <person name="Ye K."/>
            <person name="Wang L."/>
        </authorList>
    </citation>
    <scope>NUCLEOTIDE SEQUENCE [LARGE SCALE GENOMIC DNA]</scope>
    <source>
        <strain evidence="3">W13939</strain>
    </source>
</reference>
<dbReference type="GeneID" id="55988550"/>